<proteinExistence type="predicted"/>
<evidence type="ECO:0000313" key="2">
    <source>
        <dbReference type="EMBL" id="TKC00237.1"/>
    </source>
</evidence>
<accession>A0A4U1C766</accession>
<evidence type="ECO:0000256" key="1">
    <source>
        <dbReference type="SAM" id="Phobius"/>
    </source>
</evidence>
<name>A0A4U1C766_9SPHI</name>
<keyword evidence="1" id="KW-0812">Transmembrane</keyword>
<keyword evidence="1" id="KW-0472">Membrane</keyword>
<evidence type="ECO:0000313" key="3">
    <source>
        <dbReference type="Proteomes" id="UP000308181"/>
    </source>
</evidence>
<protein>
    <submittedName>
        <fullName evidence="2">Uncharacterized protein</fullName>
    </submittedName>
</protein>
<reference evidence="2 3" key="1">
    <citation type="submission" date="2019-04" db="EMBL/GenBank/DDBJ databases">
        <title>Pedobacter sp. AR-3-17 sp. nov., isolated from Arctic soil.</title>
        <authorList>
            <person name="Dahal R.H."/>
            <person name="Kim D.-U."/>
        </authorList>
    </citation>
    <scope>NUCLEOTIDE SEQUENCE [LARGE SCALE GENOMIC DNA]</scope>
    <source>
        <strain evidence="2 3">AR-3-17</strain>
    </source>
</reference>
<dbReference type="AlphaFoldDB" id="A0A4U1C766"/>
<dbReference type="RefSeq" id="WP_136824448.1">
    <property type="nucleotide sequence ID" value="NZ_SWBP01000001.1"/>
</dbReference>
<dbReference type="Proteomes" id="UP000308181">
    <property type="component" value="Unassembled WGS sequence"/>
</dbReference>
<feature type="transmembrane region" description="Helical" evidence="1">
    <location>
        <begin position="38"/>
        <end position="59"/>
    </location>
</feature>
<gene>
    <name evidence="2" type="ORF">FA046_00730</name>
</gene>
<organism evidence="2 3">
    <name type="scientific">Pedobacter cryophilus</name>
    <dbReference type="NCBI Taxonomy" id="2571271"/>
    <lineage>
        <taxon>Bacteria</taxon>
        <taxon>Pseudomonadati</taxon>
        <taxon>Bacteroidota</taxon>
        <taxon>Sphingobacteriia</taxon>
        <taxon>Sphingobacteriales</taxon>
        <taxon>Sphingobacteriaceae</taxon>
        <taxon>Pedobacter</taxon>
    </lineage>
</organism>
<keyword evidence="1" id="KW-1133">Transmembrane helix</keyword>
<sequence length="61" mass="6736">MVNANNPSHYKLIIGGLFVTLFGIYVKQFIEHSTIVDLIGWALTFIGAFISIAGVLRVLKD</sequence>
<keyword evidence="3" id="KW-1185">Reference proteome</keyword>
<dbReference type="OrthoDB" id="771447at2"/>
<feature type="transmembrane region" description="Helical" evidence="1">
    <location>
        <begin position="9"/>
        <end position="26"/>
    </location>
</feature>
<dbReference type="EMBL" id="SWBP01000001">
    <property type="protein sequence ID" value="TKC00237.1"/>
    <property type="molecule type" value="Genomic_DNA"/>
</dbReference>
<comment type="caution">
    <text evidence="2">The sequence shown here is derived from an EMBL/GenBank/DDBJ whole genome shotgun (WGS) entry which is preliminary data.</text>
</comment>